<protein>
    <recommendedName>
        <fullName evidence="4">YtxH domain-containing protein</fullName>
    </recommendedName>
</protein>
<evidence type="ECO:0008006" key="4">
    <source>
        <dbReference type="Google" id="ProtNLM"/>
    </source>
</evidence>
<feature type="compositionally biased region" description="Basic and acidic residues" evidence="1">
    <location>
        <begin position="120"/>
        <end position="135"/>
    </location>
</feature>
<dbReference type="Proteomes" id="UP000642509">
    <property type="component" value="Unassembled WGS sequence"/>
</dbReference>
<feature type="region of interest" description="Disordered" evidence="1">
    <location>
        <begin position="79"/>
        <end position="135"/>
    </location>
</feature>
<evidence type="ECO:0000313" key="2">
    <source>
        <dbReference type="EMBL" id="GGO46588.1"/>
    </source>
</evidence>
<feature type="compositionally biased region" description="Low complexity" evidence="1">
    <location>
        <begin position="95"/>
        <end position="108"/>
    </location>
</feature>
<feature type="compositionally biased region" description="Polar residues" evidence="1">
    <location>
        <begin position="79"/>
        <end position="94"/>
    </location>
</feature>
<organism evidence="2 3">
    <name type="scientific">Citricoccus zhacaiensis</name>
    <dbReference type="NCBI Taxonomy" id="489142"/>
    <lineage>
        <taxon>Bacteria</taxon>
        <taxon>Bacillati</taxon>
        <taxon>Actinomycetota</taxon>
        <taxon>Actinomycetes</taxon>
        <taxon>Micrococcales</taxon>
        <taxon>Micrococcaceae</taxon>
        <taxon>Citricoccus</taxon>
    </lineage>
</organism>
<evidence type="ECO:0000313" key="3">
    <source>
        <dbReference type="Proteomes" id="UP000642509"/>
    </source>
</evidence>
<keyword evidence="3" id="KW-1185">Reference proteome</keyword>
<accession>A0ABQ2M3U2</accession>
<evidence type="ECO:0000256" key="1">
    <source>
        <dbReference type="SAM" id="MobiDB-lite"/>
    </source>
</evidence>
<comment type="caution">
    <text evidence="2">The sequence shown here is derived from an EMBL/GenBank/DDBJ whole genome shotgun (WGS) entry which is preliminary data.</text>
</comment>
<sequence length="135" mass="14161">MIKRVMLVGVGAAVGWLGHTVFSKGRDAAALRAEETIRHTLNPENIGRNAGQAAATALAASARSFAYQLREEVPAWKTMSSSLADPAPQQKQSRATAAATAQDVPDAAHTTITGTATEGPADRSTPRPTDPRKQS</sequence>
<name>A0ABQ2M3U2_9MICC</name>
<reference evidence="3" key="1">
    <citation type="journal article" date="2019" name="Int. J. Syst. Evol. Microbiol.">
        <title>The Global Catalogue of Microorganisms (GCM) 10K type strain sequencing project: providing services to taxonomists for standard genome sequencing and annotation.</title>
        <authorList>
            <consortium name="The Broad Institute Genomics Platform"/>
            <consortium name="The Broad Institute Genome Sequencing Center for Infectious Disease"/>
            <person name="Wu L."/>
            <person name="Ma J."/>
        </authorList>
    </citation>
    <scope>NUCLEOTIDE SEQUENCE [LARGE SCALE GENOMIC DNA]</scope>
    <source>
        <strain evidence="3">CGMCC 1.7064</strain>
    </source>
</reference>
<proteinExistence type="predicted"/>
<dbReference type="RefSeq" id="WP_188806202.1">
    <property type="nucleotide sequence ID" value="NZ_BAAAOU010000009.1"/>
</dbReference>
<dbReference type="EMBL" id="BMLQ01000006">
    <property type="protein sequence ID" value="GGO46588.1"/>
    <property type="molecule type" value="Genomic_DNA"/>
</dbReference>
<gene>
    <name evidence="2" type="ORF">GCM10010977_21890</name>
</gene>